<comment type="caution">
    <text evidence="2">The sequence shown here is derived from an EMBL/GenBank/DDBJ whole genome shotgun (WGS) entry which is preliminary data.</text>
</comment>
<evidence type="ECO:0000313" key="2">
    <source>
        <dbReference type="EMBL" id="CAD8097670.1"/>
    </source>
</evidence>
<sequence>MENKYIAWIVLLILLTVFVLMICYKFWTFLTIINNKHQFKNNIRSFSLKIYEQTIILRNEQYFQMRSTKNEITYFEQNKEQKVVYKFQIDQNTNCNFFKYLEYKVLCNVGGQQEMERKKKQYYHQLITKQQIEKGDISVLDAFVLYLNQKNWEDFLSTDFKKIEILFVPSYILDENQMQDKSIQQKYNEFLSCFQPIDYKIDILFKKIFFVTTNIKNKSVILIELDFKKKSFLIHSTQRQEDQHNFTNICHQLKFLINTANQQQYEQGIPINNNDQIEQHSICGQCNLKQGKTKEIDYYAGCLLADQYNFSTDEQEFGSVEEIKSFITNNLLVN</sequence>
<protein>
    <recommendedName>
        <fullName evidence="4">Transmembrane protein</fullName>
    </recommendedName>
</protein>
<evidence type="ECO:0000313" key="3">
    <source>
        <dbReference type="Proteomes" id="UP000688137"/>
    </source>
</evidence>
<gene>
    <name evidence="2" type="ORF">PPRIM_AZ9-3.1.T1040163</name>
</gene>
<dbReference type="Proteomes" id="UP000688137">
    <property type="component" value="Unassembled WGS sequence"/>
</dbReference>
<dbReference type="AlphaFoldDB" id="A0A8S1P3W8"/>
<name>A0A8S1P3W8_PARPR</name>
<keyword evidence="1" id="KW-0472">Membrane</keyword>
<evidence type="ECO:0000256" key="1">
    <source>
        <dbReference type="SAM" id="Phobius"/>
    </source>
</evidence>
<dbReference type="EMBL" id="CAJJDM010000107">
    <property type="protein sequence ID" value="CAD8097670.1"/>
    <property type="molecule type" value="Genomic_DNA"/>
</dbReference>
<organism evidence="2 3">
    <name type="scientific">Paramecium primaurelia</name>
    <dbReference type="NCBI Taxonomy" id="5886"/>
    <lineage>
        <taxon>Eukaryota</taxon>
        <taxon>Sar</taxon>
        <taxon>Alveolata</taxon>
        <taxon>Ciliophora</taxon>
        <taxon>Intramacronucleata</taxon>
        <taxon>Oligohymenophorea</taxon>
        <taxon>Peniculida</taxon>
        <taxon>Parameciidae</taxon>
        <taxon>Paramecium</taxon>
    </lineage>
</organism>
<keyword evidence="1" id="KW-1133">Transmembrane helix</keyword>
<keyword evidence="3" id="KW-1185">Reference proteome</keyword>
<evidence type="ECO:0008006" key="4">
    <source>
        <dbReference type="Google" id="ProtNLM"/>
    </source>
</evidence>
<reference evidence="2" key="1">
    <citation type="submission" date="2021-01" db="EMBL/GenBank/DDBJ databases">
        <authorList>
            <consortium name="Genoscope - CEA"/>
            <person name="William W."/>
        </authorList>
    </citation>
    <scope>NUCLEOTIDE SEQUENCE</scope>
</reference>
<accession>A0A8S1P3W8</accession>
<keyword evidence="1" id="KW-0812">Transmembrane</keyword>
<feature type="transmembrane region" description="Helical" evidence="1">
    <location>
        <begin position="6"/>
        <end position="27"/>
    </location>
</feature>
<proteinExistence type="predicted"/>
<dbReference type="OMA" id="YYKGCEI"/>